<reference evidence="5" key="1">
    <citation type="submission" date="2020-05" db="EMBL/GenBank/DDBJ databases">
        <title>Frigoriglobus tundricola gen. nov., sp. nov., a psychrotolerant cellulolytic planctomycete of the family Gemmataceae with two divergent copies of 16S rRNA gene.</title>
        <authorList>
            <person name="Kulichevskaya I.S."/>
            <person name="Ivanova A.A."/>
            <person name="Naumoff D.G."/>
            <person name="Beletsky A.V."/>
            <person name="Rijpstra W.I.C."/>
            <person name="Sinninghe Damste J.S."/>
            <person name="Mardanov A.V."/>
            <person name="Ravin N.V."/>
            <person name="Dedysh S.N."/>
        </authorList>
    </citation>
    <scope>NUCLEOTIDE SEQUENCE [LARGE SCALE GENOMIC DNA]</scope>
    <source>
        <strain evidence="5">PL17</strain>
    </source>
</reference>
<keyword evidence="4" id="KW-0808">Transferase</keyword>
<dbReference type="EMBL" id="CP053452">
    <property type="protein sequence ID" value="QJW98347.1"/>
    <property type="molecule type" value="Genomic_DNA"/>
</dbReference>
<dbReference type="SUPFAM" id="SSF52172">
    <property type="entry name" value="CheY-like"/>
    <property type="match status" value="1"/>
</dbReference>
<dbReference type="GO" id="GO:0008168">
    <property type="term" value="F:methyltransferase activity"/>
    <property type="evidence" value="ECO:0007669"/>
    <property type="project" value="UniProtKB-KW"/>
</dbReference>
<dbReference type="InterPro" id="IPR001789">
    <property type="entry name" value="Sig_transdc_resp-reg_receiver"/>
</dbReference>
<keyword evidence="1 2" id="KW-0597">Phosphoprotein</keyword>
<evidence type="ECO:0000313" key="5">
    <source>
        <dbReference type="Proteomes" id="UP000503447"/>
    </source>
</evidence>
<organism evidence="4 5">
    <name type="scientific">Frigoriglobus tundricola</name>
    <dbReference type="NCBI Taxonomy" id="2774151"/>
    <lineage>
        <taxon>Bacteria</taxon>
        <taxon>Pseudomonadati</taxon>
        <taxon>Planctomycetota</taxon>
        <taxon>Planctomycetia</taxon>
        <taxon>Gemmatales</taxon>
        <taxon>Gemmataceae</taxon>
        <taxon>Frigoriglobus</taxon>
    </lineage>
</organism>
<dbReference type="Proteomes" id="UP000503447">
    <property type="component" value="Chromosome"/>
</dbReference>
<dbReference type="KEGG" id="ftj:FTUN_5935"/>
<dbReference type="InterPro" id="IPR050595">
    <property type="entry name" value="Bact_response_regulator"/>
</dbReference>
<accession>A0A6M5YW73</accession>
<gene>
    <name evidence="4" type="ORF">FTUN_5935</name>
</gene>
<sequence>MADKKYRVLVVDDNRDSAESMADLLALSGFEVRTCFDGPAALTACETFRPEACLLDINMPGMDGYELARLLRARFAEHPPVFATMTAYGDHAHLERAVEAGFDLQFTKPVDSHEVTEQLGESVRKGEPVEDDRSVLRRLLARVFGQWSQRNEK</sequence>
<dbReference type="SMART" id="SM00448">
    <property type="entry name" value="REC"/>
    <property type="match status" value="1"/>
</dbReference>
<evidence type="ECO:0000313" key="4">
    <source>
        <dbReference type="EMBL" id="QJW98347.1"/>
    </source>
</evidence>
<dbReference type="Pfam" id="PF00072">
    <property type="entry name" value="Response_reg"/>
    <property type="match status" value="1"/>
</dbReference>
<keyword evidence="5" id="KW-1185">Reference proteome</keyword>
<dbReference type="GO" id="GO:0032259">
    <property type="term" value="P:methylation"/>
    <property type="evidence" value="ECO:0007669"/>
    <property type="project" value="UniProtKB-KW"/>
</dbReference>
<dbReference type="RefSeq" id="WP_171473555.1">
    <property type="nucleotide sequence ID" value="NZ_CP053452.2"/>
</dbReference>
<proteinExistence type="predicted"/>
<dbReference type="AlphaFoldDB" id="A0A6M5YW73"/>
<evidence type="ECO:0000259" key="3">
    <source>
        <dbReference type="PROSITE" id="PS50110"/>
    </source>
</evidence>
<protein>
    <submittedName>
        <fullName evidence="4">Chemotaxis protein methyltransferase CheR</fullName>
    </submittedName>
</protein>
<dbReference type="PANTHER" id="PTHR44591:SF3">
    <property type="entry name" value="RESPONSE REGULATORY DOMAIN-CONTAINING PROTEIN"/>
    <property type="match status" value="1"/>
</dbReference>
<evidence type="ECO:0000256" key="2">
    <source>
        <dbReference type="PROSITE-ProRule" id="PRU00169"/>
    </source>
</evidence>
<feature type="domain" description="Response regulatory" evidence="3">
    <location>
        <begin position="7"/>
        <end position="123"/>
    </location>
</feature>
<dbReference type="GO" id="GO:0000160">
    <property type="term" value="P:phosphorelay signal transduction system"/>
    <property type="evidence" value="ECO:0007669"/>
    <property type="project" value="InterPro"/>
</dbReference>
<dbReference type="PROSITE" id="PS50110">
    <property type="entry name" value="RESPONSE_REGULATORY"/>
    <property type="match status" value="1"/>
</dbReference>
<keyword evidence="4" id="KW-0489">Methyltransferase</keyword>
<dbReference type="Gene3D" id="3.40.50.2300">
    <property type="match status" value="1"/>
</dbReference>
<dbReference type="PANTHER" id="PTHR44591">
    <property type="entry name" value="STRESS RESPONSE REGULATOR PROTEIN 1"/>
    <property type="match status" value="1"/>
</dbReference>
<name>A0A6M5YW73_9BACT</name>
<dbReference type="InterPro" id="IPR011006">
    <property type="entry name" value="CheY-like_superfamily"/>
</dbReference>
<evidence type="ECO:0000256" key="1">
    <source>
        <dbReference type="ARBA" id="ARBA00022553"/>
    </source>
</evidence>
<feature type="modified residue" description="4-aspartylphosphate" evidence="2">
    <location>
        <position position="56"/>
    </location>
</feature>